<dbReference type="SMART" id="SM00054">
    <property type="entry name" value="EFh"/>
    <property type="match status" value="4"/>
</dbReference>
<dbReference type="Pfam" id="PF13499">
    <property type="entry name" value="EF-hand_7"/>
    <property type="match status" value="2"/>
</dbReference>
<dbReference type="AlphaFoldDB" id="A0A6P4XIL2"/>
<gene>
    <name evidence="5" type="primary">LOC109463930</name>
</gene>
<keyword evidence="2" id="KW-0106">Calcium</keyword>
<keyword evidence="1" id="KW-0677">Repeat</keyword>
<sequence>MAAEVFRKYDKNGDGTIDRSEITAALRDLGLNPTSGFIETVLKSCDEDRGQTISEDEFKHFLDVLEQIKGLQQMFNEIDADGDGKMTVKELQDKSMKYYKENFSQEKAESMVNFADADSDGTLTADEFIAVMFKEKVFS</sequence>
<dbReference type="OrthoDB" id="418595at2759"/>
<dbReference type="RefSeq" id="XP_019616385.1">
    <property type="nucleotide sequence ID" value="XM_019760826.1"/>
</dbReference>
<keyword evidence="4" id="KW-1185">Reference proteome</keyword>
<organism evidence="4 5">
    <name type="scientific">Branchiostoma belcheri</name>
    <name type="common">Amphioxus</name>
    <dbReference type="NCBI Taxonomy" id="7741"/>
    <lineage>
        <taxon>Eukaryota</taxon>
        <taxon>Metazoa</taxon>
        <taxon>Chordata</taxon>
        <taxon>Cephalochordata</taxon>
        <taxon>Leptocardii</taxon>
        <taxon>Amphioxiformes</taxon>
        <taxon>Branchiostomatidae</taxon>
        <taxon>Branchiostoma</taxon>
    </lineage>
</organism>
<feature type="domain" description="EF-hand" evidence="3">
    <location>
        <begin position="1"/>
        <end position="32"/>
    </location>
</feature>
<dbReference type="FunFam" id="1.10.238.10:FF:000003">
    <property type="entry name" value="Calmodulin A"/>
    <property type="match status" value="1"/>
</dbReference>
<evidence type="ECO:0000259" key="3">
    <source>
        <dbReference type="PROSITE" id="PS50222"/>
    </source>
</evidence>
<evidence type="ECO:0000313" key="5">
    <source>
        <dbReference type="RefSeq" id="XP_019616385.1"/>
    </source>
</evidence>
<reference evidence="5" key="1">
    <citation type="submission" date="2025-08" db="UniProtKB">
        <authorList>
            <consortium name="RefSeq"/>
        </authorList>
    </citation>
    <scope>IDENTIFICATION</scope>
    <source>
        <tissue evidence="5">Gonad</tissue>
    </source>
</reference>
<feature type="domain" description="EF-hand" evidence="3">
    <location>
        <begin position="66"/>
        <end position="101"/>
    </location>
</feature>
<dbReference type="PROSITE" id="PS00018">
    <property type="entry name" value="EF_HAND_1"/>
    <property type="match status" value="3"/>
</dbReference>
<accession>A0A6P4XIL2</accession>
<evidence type="ECO:0000313" key="4">
    <source>
        <dbReference type="Proteomes" id="UP000515135"/>
    </source>
</evidence>
<dbReference type="PANTHER" id="PTHR23050">
    <property type="entry name" value="CALCIUM BINDING PROTEIN"/>
    <property type="match status" value="1"/>
</dbReference>
<name>A0A6P4XIL2_BRABE</name>
<dbReference type="Gene3D" id="1.10.238.10">
    <property type="entry name" value="EF-hand"/>
    <property type="match status" value="2"/>
</dbReference>
<dbReference type="InterPro" id="IPR011992">
    <property type="entry name" value="EF-hand-dom_pair"/>
</dbReference>
<dbReference type="GO" id="GO:0005509">
    <property type="term" value="F:calcium ion binding"/>
    <property type="evidence" value="ECO:0007669"/>
    <property type="project" value="InterPro"/>
</dbReference>
<evidence type="ECO:0000256" key="1">
    <source>
        <dbReference type="ARBA" id="ARBA00022737"/>
    </source>
</evidence>
<dbReference type="PROSITE" id="PS50222">
    <property type="entry name" value="EF_HAND_2"/>
    <property type="match status" value="3"/>
</dbReference>
<dbReference type="InterPro" id="IPR050145">
    <property type="entry name" value="Centrin_CML-like"/>
</dbReference>
<dbReference type="SUPFAM" id="SSF47473">
    <property type="entry name" value="EF-hand"/>
    <property type="match status" value="1"/>
</dbReference>
<dbReference type="GeneID" id="109463930"/>
<dbReference type="InterPro" id="IPR002048">
    <property type="entry name" value="EF_hand_dom"/>
</dbReference>
<dbReference type="InterPro" id="IPR018247">
    <property type="entry name" value="EF_Hand_1_Ca_BS"/>
</dbReference>
<evidence type="ECO:0000256" key="2">
    <source>
        <dbReference type="ARBA" id="ARBA00022837"/>
    </source>
</evidence>
<proteinExistence type="predicted"/>
<feature type="domain" description="EF-hand" evidence="3">
    <location>
        <begin position="103"/>
        <end position="138"/>
    </location>
</feature>
<dbReference type="Proteomes" id="UP000515135">
    <property type="component" value="Unplaced"/>
</dbReference>
<protein>
    <submittedName>
        <fullName evidence="5">Calmodulin-like</fullName>
    </submittedName>
</protein>
<dbReference type="KEGG" id="bbel:109463930"/>